<comment type="caution">
    <text evidence="1">The sequence shown here is derived from an EMBL/GenBank/DDBJ whole genome shotgun (WGS) entry which is preliminary data.</text>
</comment>
<accession>A0ABQ6NAU1</accession>
<dbReference type="EMBL" id="BRYB01006591">
    <property type="protein sequence ID" value="GMI52421.1"/>
    <property type="molecule type" value="Genomic_DNA"/>
</dbReference>
<dbReference type="InterPro" id="IPR011989">
    <property type="entry name" value="ARM-like"/>
</dbReference>
<dbReference type="Proteomes" id="UP001165060">
    <property type="component" value="Unassembled WGS sequence"/>
</dbReference>
<evidence type="ECO:0000313" key="1">
    <source>
        <dbReference type="EMBL" id="GMI52421.1"/>
    </source>
</evidence>
<feature type="non-terminal residue" evidence="1">
    <location>
        <position position="1"/>
    </location>
</feature>
<reference evidence="1 2" key="1">
    <citation type="journal article" date="2023" name="Commun. Biol.">
        <title>Genome analysis of Parmales, the sister group of diatoms, reveals the evolutionary specialization of diatoms from phago-mixotrophs to photoautotrophs.</title>
        <authorList>
            <person name="Ban H."/>
            <person name="Sato S."/>
            <person name="Yoshikawa S."/>
            <person name="Yamada K."/>
            <person name="Nakamura Y."/>
            <person name="Ichinomiya M."/>
            <person name="Sato N."/>
            <person name="Blanc-Mathieu R."/>
            <person name="Endo H."/>
            <person name="Kuwata A."/>
            <person name="Ogata H."/>
        </authorList>
    </citation>
    <scope>NUCLEOTIDE SEQUENCE [LARGE SCALE GENOMIC DNA]</scope>
</reference>
<evidence type="ECO:0000313" key="2">
    <source>
        <dbReference type="Proteomes" id="UP001165060"/>
    </source>
</evidence>
<organism evidence="1 2">
    <name type="scientific">Tetraparma gracilis</name>
    <dbReference type="NCBI Taxonomy" id="2962635"/>
    <lineage>
        <taxon>Eukaryota</taxon>
        <taxon>Sar</taxon>
        <taxon>Stramenopiles</taxon>
        <taxon>Ochrophyta</taxon>
        <taxon>Bolidophyceae</taxon>
        <taxon>Parmales</taxon>
        <taxon>Triparmaceae</taxon>
        <taxon>Tetraparma</taxon>
    </lineage>
</organism>
<sequence>KAKWTCVSSVDVTYVLFRAQLFRGPSGGLVLETRRDEGDAVAFAKVARMLTDGLAMFDSRHPGYGAYVANLRSHELLAHLKPLPASAPSPAITADSLRPLLEMAGSGGVDQQLYAAQVAARLCRSKEDAKEAVAGSEACPLPFQNAFLRHVAGMLALISEDESAHERLSEKGALLVCFRMVAGALGGSGSCNCTCVDVESRREAARALANMMTPMPMRERMKGKLTEGCSGEEIKRWTEYVASVPDQRLKEQCLRVVRYIL</sequence>
<gene>
    <name evidence="1" type="ORF">TeGR_g14499</name>
</gene>
<dbReference type="Gene3D" id="1.25.10.10">
    <property type="entry name" value="Leucine-rich Repeat Variant"/>
    <property type="match status" value="1"/>
</dbReference>
<protein>
    <submittedName>
        <fullName evidence="1">Uncharacterized protein</fullName>
    </submittedName>
</protein>
<keyword evidence="2" id="KW-1185">Reference proteome</keyword>
<proteinExistence type="predicted"/>
<name>A0ABQ6NAU1_9STRA</name>